<dbReference type="Proteomes" id="UP000664534">
    <property type="component" value="Unassembled WGS sequence"/>
</dbReference>
<feature type="compositionally biased region" description="Polar residues" evidence="1">
    <location>
        <begin position="146"/>
        <end position="163"/>
    </location>
</feature>
<feature type="region of interest" description="Disordered" evidence="1">
    <location>
        <begin position="98"/>
        <end position="166"/>
    </location>
</feature>
<name>A0A8H3EZ31_9LECA</name>
<accession>A0A8H3EZ31</accession>
<comment type="caution">
    <text evidence="2">The sequence shown here is derived from an EMBL/GenBank/DDBJ whole genome shotgun (WGS) entry which is preliminary data.</text>
</comment>
<reference evidence="2" key="1">
    <citation type="submission" date="2021-03" db="EMBL/GenBank/DDBJ databases">
        <authorList>
            <person name="Tagirdzhanova G."/>
        </authorList>
    </citation>
    <scope>NUCLEOTIDE SEQUENCE</scope>
</reference>
<evidence type="ECO:0000313" key="3">
    <source>
        <dbReference type="Proteomes" id="UP000664534"/>
    </source>
</evidence>
<evidence type="ECO:0000313" key="2">
    <source>
        <dbReference type="EMBL" id="CAF9915139.1"/>
    </source>
</evidence>
<organism evidence="2 3">
    <name type="scientific">Imshaugia aleurites</name>
    <dbReference type="NCBI Taxonomy" id="172621"/>
    <lineage>
        <taxon>Eukaryota</taxon>
        <taxon>Fungi</taxon>
        <taxon>Dikarya</taxon>
        <taxon>Ascomycota</taxon>
        <taxon>Pezizomycotina</taxon>
        <taxon>Lecanoromycetes</taxon>
        <taxon>OSLEUM clade</taxon>
        <taxon>Lecanoromycetidae</taxon>
        <taxon>Lecanorales</taxon>
        <taxon>Lecanorineae</taxon>
        <taxon>Parmeliaceae</taxon>
        <taxon>Imshaugia</taxon>
    </lineage>
</organism>
<feature type="region of interest" description="Disordered" evidence="1">
    <location>
        <begin position="296"/>
        <end position="392"/>
    </location>
</feature>
<proteinExistence type="predicted"/>
<feature type="compositionally biased region" description="Basic and acidic residues" evidence="1">
    <location>
        <begin position="367"/>
        <end position="383"/>
    </location>
</feature>
<dbReference type="EMBL" id="CAJPDT010000014">
    <property type="protein sequence ID" value="CAF9915139.1"/>
    <property type="molecule type" value="Genomic_DNA"/>
</dbReference>
<protein>
    <recommendedName>
        <fullName evidence="4">Thymidylate kinase</fullName>
    </recommendedName>
</protein>
<evidence type="ECO:0008006" key="4">
    <source>
        <dbReference type="Google" id="ProtNLM"/>
    </source>
</evidence>
<feature type="region of interest" description="Disordered" evidence="1">
    <location>
        <begin position="226"/>
        <end position="252"/>
    </location>
</feature>
<dbReference type="AlphaFoldDB" id="A0A8H3EZ31"/>
<dbReference type="OrthoDB" id="425602at2759"/>
<gene>
    <name evidence="2" type="ORF">IMSHALPRED_002356</name>
</gene>
<evidence type="ECO:0000256" key="1">
    <source>
        <dbReference type="SAM" id="MobiDB-lite"/>
    </source>
</evidence>
<keyword evidence="3" id="KW-1185">Reference proteome</keyword>
<feature type="compositionally biased region" description="Low complexity" evidence="1">
    <location>
        <begin position="121"/>
        <end position="131"/>
    </location>
</feature>
<feature type="compositionally biased region" description="Basic residues" evidence="1">
    <location>
        <begin position="132"/>
        <end position="145"/>
    </location>
</feature>
<sequence length="392" mass="41827">MASPARLPFASLGGARLRNMTNIKNKQNALASTAASALKRHAPAEFDDVDSENIDPLIFSSPSKKGRTFDFDMNKSNEIPLFASAPAPPVQYVERAQAVGRKRKAEDTVTPAAGTKRRAEPSSAPAPAGRSPKNKRIGILSRRRMTTSPFTRVDPPSSSTESTHGLPFSIDAALAGTVPKYKTKSKSTPGKGWHFDIHEDTPEERMTNLLDHSTCTLDISDGEGASCKGDKDNKENIPPIDGPAAVASATQVTTRRDMMTDETREPLGDLDAKDFYAEGCDASSCIIVAAEDSSEEIMDKPSAAKTAQESSSPPRPRANGVTEAQTGWEEVIARFAAKTTTTAADADHGTEEGVSNDATEIQIWESESAKGDDDVDAQGHETDGVNPQSLLA</sequence>